<feature type="compositionally biased region" description="Low complexity" evidence="3">
    <location>
        <begin position="588"/>
        <end position="599"/>
    </location>
</feature>
<feature type="domain" description="SH3" evidence="5">
    <location>
        <begin position="440"/>
        <end position="501"/>
    </location>
</feature>
<dbReference type="InterPro" id="IPR035521">
    <property type="entry name" value="Fus1_SH3"/>
</dbReference>
<dbReference type="EMBL" id="MU858108">
    <property type="protein sequence ID" value="KAK4213467.1"/>
    <property type="molecule type" value="Genomic_DNA"/>
</dbReference>
<dbReference type="Gene3D" id="2.30.30.40">
    <property type="entry name" value="SH3 Domains"/>
    <property type="match status" value="1"/>
</dbReference>
<keyword evidence="1 2" id="KW-0728">SH3 domain</keyword>
<sequence length="645" mass="66767">MRPGMAAAHRAAHDRRAFLDDVKSVWDDMFGKDDDEDEKPGPGKGNGPPEGPPGPGRKTAAPEEEEPTQIIVTRTRQETITAPAITRTQKGPEPHSTLLVADTTTQAKGTPLKGSQLPTAVVPTMKSDQPLGSSLAIAPPETTTPPATTVDRADIAGLASASSKPTAAASTSDDTSAGTKAGIAIGVLAGLLALFVLVWFIFSKRKKQIEKQRLEDDEKINGPFSDNAAIRSPATAPRLSLRPVTQFIPNLMPNGEKRASQAAGAMLGPSSAAVAAQASPLNRPAGASAWERPTTASLHNASPWDRATASPSPSGNPFNDSQRMVEDPNQPRPVSPLDKATAGPPQPVSPIENALPAFPTPTVAEAAAVGVAAGVAGAGLVRKASMRKDLPKPLDLTRPPPLGAVPPSPAGTEYSMNFSGPGQSPATPGAAAIAAAGGPAQSTVHRVQLDFKPTLEDELELKAGDLVRLLHEYDDGWALCIRLDRSRQGVVPRTCLSVRPVKPRPPPNGGHRGGPPVNPQRGGPQGPPPGYRGPPPNGNGQQYPRPGSANSQYGRPGSAAGGQYAPRPGSANGQYGGPRPGSAAGGMRSQSPGPRSQSPAGMYRRMSPPGPSAMNPNPNQQYRGPPQGPPPNGPIERRPVPGQAY</sequence>
<feature type="compositionally biased region" description="Low complexity" evidence="3">
    <location>
        <begin position="425"/>
        <end position="437"/>
    </location>
</feature>
<dbReference type="SUPFAM" id="SSF50044">
    <property type="entry name" value="SH3-domain"/>
    <property type="match status" value="1"/>
</dbReference>
<feature type="region of interest" description="Disordered" evidence="3">
    <location>
        <begin position="298"/>
        <end position="354"/>
    </location>
</feature>
<evidence type="ECO:0000313" key="6">
    <source>
        <dbReference type="EMBL" id="KAK4213467.1"/>
    </source>
</evidence>
<name>A0AAN6YB95_9PEZI</name>
<gene>
    <name evidence="6" type="ORF">QBC37DRAFT_171872</name>
</gene>
<accession>A0AAN6YB95</accession>
<keyword evidence="4" id="KW-0472">Membrane</keyword>
<dbReference type="SMART" id="SM00326">
    <property type="entry name" value="SH3"/>
    <property type="match status" value="1"/>
</dbReference>
<feature type="compositionally biased region" description="Pro residues" evidence="3">
    <location>
        <begin position="398"/>
        <end position="409"/>
    </location>
</feature>
<protein>
    <submittedName>
        <fullName evidence="6">Variant SH3 domain-containing protein</fullName>
    </submittedName>
</protein>
<proteinExistence type="predicted"/>
<keyword evidence="4" id="KW-0812">Transmembrane</keyword>
<feature type="compositionally biased region" description="Low complexity" evidence="3">
    <location>
        <begin position="538"/>
        <end position="547"/>
    </location>
</feature>
<feature type="compositionally biased region" description="Pro residues" evidence="3">
    <location>
        <begin position="525"/>
        <end position="537"/>
    </location>
</feature>
<dbReference type="CDD" id="cd11854">
    <property type="entry name" value="SH3_Fus1p"/>
    <property type="match status" value="1"/>
</dbReference>
<evidence type="ECO:0000259" key="5">
    <source>
        <dbReference type="PROSITE" id="PS50002"/>
    </source>
</evidence>
<feature type="compositionally biased region" description="Polar residues" evidence="3">
    <location>
        <begin position="309"/>
        <end position="322"/>
    </location>
</feature>
<evidence type="ECO:0000313" key="7">
    <source>
        <dbReference type="Proteomes" id="UP001301769"/>
    </source>
</evidence>
<keyword evidence="4" id="KW-1133">Transmembrane helix</keyword>
<dbReference type="Proteomes" id="UP001301769">
    <property type="component" value="Unassembled WGS sequence"/>
</dbReference>
<feature type="region of interest" description="Disordered" evidence="3">
    <location>
        <begin position="390"/>
        <end position="437"/>
    </location>
</feature>
<keyword evidence="7" id="KW-1185">Reference proteome</keyword>
<feature type="region of interest" description="Disordered" evidence="3">
    <location>
        <begin position="1"/>
        <end position="80"/>
    </location>
</feature>
<feature type="compositionally biased region" description="Low complexity" evidence="3">
    <location>
        <begin position="615"/>
        <end position="625"/>
    </location>
</feature>
<reference evidence="6" key="1">
    <citation type="journal article" date="2023" name="Mol. Phylogenet. Evol.">
        <title>Genome-scale phylogeny and comparative genomics of the fungal order Sordariales.</title>
        <authorList>
            <person name="Hensen N."/>
            <person name="Bonometti L."/>
            <person name="Westerberg I."/>
            <person name="Brannstrom I.O."/>
            <person name="Guillou S."/>
            <person name="Cros-Aarteil S."/>
            <person name="Calhoun S."/>
            <person name="Haridas S."/>
            <person name="Kuo A."/>
            <person name="Mondo S."/>
            <person name="Pangilinan J."/>
            <person name="Riley R."/>
            <person name="LaButti K."/>
            <person name="Andreopoulos B."/>
            <person name="Lipzen A."/>
            <person name="Chen C."/>
            <person name="Yan M."/>
            <person name="Daum C."/>
            <person name="Ng V."/>
            <person name="Clum A."/>
            <person name="Steindorff A."/>
            <person name="Ohm R.A."/>
            <person name="Martin F."/>
            <person name="Silar P."/>
            <person name="Natvig D.O."/>
            <person name="Lalanne C."/>
            <person name="Gautier V."/>
            <person name="Ament-Velasquez S.L."/>
            <person name="Kruys A."/>
            <person name="Hutchinson M.I."/>
            <person name="Powell A.J."/>
            <person name="Barry K."/>
            <person name="Miller A.N."/>
            <person name="Grigoriev I.V."/>
            <person name="Debuchy R."/>
            <person name="Gladieux P."/>
            <person name="Hiltunen Thoren M."/>
            <person name="Johannesson H."/>
        </authorList>
    </citation>
    <scope>NUCLEOTIDE SEQUENCE</scope>
    <source>
        <strain evidence="6">PSN293</strain>
    </source>
</reference>
<dbReference type="InterPro" id="IPR036028">
    <property type="entry name" value="SH3-like_dom_sf"/>
</dbReference>
<dbReference type="InterPro" id="IPR001452">
    <property type="entry name" value="SH3_domain"/>
</dbReference>
<evidence type="ECO:0000256" key="1">
    <source>
        <dbReference type="ARBA" id="ARBA00022443"/>
    </source>
</evidence>
<dbReference type="AlphaFoldDB" id="A0AAN6YB95"/>
<dbReference type="PROSITE" id="PS50002">
    <property type="entry name" value="SH3"/>
    <property type="match status" value="1"/>
</dbReference>
<feature type="compositionally biased region" description="Polar residues" evidence="3">
    <location>
        <begin position="414"/>
        <end position="424"/>
    </location>
</feature>
<feature type="region of interest" description="Disordered" evidence="3">
    <location>
        <begin position="494"/>
        <end position="645"/>
    </location>
</feature>
<feature type="compositionally biased region" description="Basic and acidic residues" evidence="3">
    <location>
        <begin position="14"/>
        <end position="32"/>
    </location>
</feature>
<feature type="transmembrane region" description="Helical" evidence="4">
    <location>
        <begin position="181"/>
        <end position="202"/>
    </location>
</feature>
<organism evidence="6 7">
    <name type="scientific">Rhypophila decipiens</name>
    <dbReference type="NCBI Taxonomy" id="261697"/>
    <lineage>
        <taxon>Eukaryota</taxon>
        <taxon>Fungi</taxon>
        <taxon>Dikarya</taxon>
        <taxon>Ascomycota</taxon>
        <taxon>Pezizomycotina</taxon>
        <taxon>Sordariomycetes</taxon>
        <taxon>Sordariomycetidae</taxon>
        <taxon>Sordariales</taxon>
        <taxon>Naviculisporaceae</taxon>
        <taxon>Rhypophila</taxon>
    </lineage>
</organism>
<comment type="caution">
    <text evidence="6">The sequence shown here is derived from an EMBL/GenBank/DDBJ whole genome shotgun (WGS) entry which is preliminary data.</text>
</comment>
<reference evidence="6" key="2">
    <citation type="submission" date="2023-05" db="EMBL/GenBank/DDBJ databases">
        <authorList>
            <consortium name="Lawrence Berkeley National Laboratory"/>
            <person name="Steindorff A."/>
            <person name="Hensen N."/>
            <person name="Bonometti L."/>
            <person name="Westerberg I."/>
            <person name="Brannstrom I.O."/>
            <person name="Guillou S."/>
            <person name="Cros-Aarteil S."/>
            <person name="Calhoun S."/>
            <person name="Haridas S."/>
            <person name="Kuo A."/>
            <person name="Mondo S."/>
            <person name="Pangilinan J."/>
            <person name="Riley R."/>
            <person name="Labutti K."/>
            <person name="Andreopoulos B."/>
            <person name="Lipzen A."/>
            <person name="Chen C."/>
            <person name="Yanf M."/>
            <person name="Daum C."/>
            <person name="Ng V."/>
            <person name="Clum A."/>
            <person name="Ohm R."/>
            <person name="Martin F."/>
            <person name="Silar P."/>
            <person name="Natvig D."/>
            <person name="Lalanne C."/>
            <person name="Gautier V."/>
            <person name="Ament-Velasquez S.L."/>
            <person name="Kruys A."/>
            <person name="Hutchinson M.I."/>
            <person name="Powell A.J."/>
            <person name="Barry K."/>
            <person name="Miller A.N."/>
            <person name="Grigoriev I.V."/>
            <person name="Debuchy R."/>
            <person name="Gladieux P."/>
            <person name="Thoren M.H."/>
            <person name="Johannesson H."/>
        </authorList>
    </citation>
    <scope>NUCLEOTIDE SEQUENCE</scope>
    <source>
        <strain evidence="6">PSN293</strain>
    </source>
</reference>
<evidence type="ECO:0000256" key="3">
    <source>
        <dbReference type="SAM" id="MobiDB-lite"/>
    </source>
</evidence>
<dbReference type="Pfam" id="PF14604">
    <property type="entry name" value="SH3_9"/>
    <property type="match status" value="1"/>
</dbReference>
<evidence type="ECO:0000256" key="2">
    <source>
        <dbReference type="PROSITE-ProRule" id="PRU00192"/>
    </source>
</evidence>
<feature type="compositionally biased region" description="Polar residues" evidence="3">
    <location>
        <begin position="70"/>
        <end position="80"/>
    </location>
</feature>
<evidence type="ECO:0000256" key="4">
    <source>
        <dbReference type="SAM" id="Phobius"/>
    </source>
</evidence>